<dbReference type="PATRIC" id="fig|1267766.3.peg.2495"/>
<dbReference type="OrthoDB" id="9803988at2"/>
<dbReference type="EMBL" id="CP011452">
    <property type="protein sequence ID" value="AKH43496.1"/>
    <property type="molecule type" value="Genomic_DNA"/>
</dbReference>
<dbReference type="AlphaFoldDB" id="A0A0F7KWG6"/>
<evidence type="ECO:0000256" key="3">
    <source>
        <dbReference type="ARBA" id="ARBA00022448"/>
    </source>
</evidence>
<dbReference type="RefSeq" id="WP_046904037.1">
    <property type="nucleotide sequence ID" value="NZ_CP011452.2"/>
</dbReference>
<dbReference type="Gene3D" id="3.40.190.10">
    <property type="entry name" value="Periplasmic binding protein-like II"/>
    <property type="match status" value="1"/>
</dbReference>
<keyword evidence="4" id="KW-0732">Signal</keyword>
<evidence type="ECO:0000313" key="7">
    <source>
        <dbReference type="Proteomes" id="UP000034392"/>
    </source>
</evidence>
<dbReference type="Gene3D" id="3.90.76.10">
    <property type="entry name" value="Dipeptide-binding Protein, Domain 1"/>
    <property type="match status" value="1"/>
</dbReference>
<evidence type="ECO:0000313" key="6">
    <source>
        <dbReference type="EMBL" id="AKH43496.1"/>
    </source>
</evidence>
<sequence length="497" mass="53818">MVRRLFLIPLLAVLPLTGCGQRESGALDIAFIASEDSLFAGGLRLSSAAQHLRAATGTGMVALDEYGETIPALADRWIVTDDGMSFIFRLREGSWPDGSEITAESARAALLDAIRRLRGTSLGLDLAPIEEVRAMAGRVVEIRLSGPVPTLLQLLAQPELALSNNGEGAGPMELRRQGSLAILTMKAPEQRGLPADEEWQDHVRTVRIHAAGPQQAIDLFEEGEVDAVLGGRIGSLPLADTGPLSRGTVRIDPAIGLFGMQVRNATGLLATPEGREVLSMALDRAELMAPFNIGGWVATTRIVPPGLPGGSDFNTERWVGIDMDQRRAEASARVAEWLRLNPPENGEAGADRRVVLTLAIGDEPGLQTLFRQIADQLSTVRIRLERAEDTRRADLVLVDRVARFAGPRWFLDQFNCSLRRGVCDDDADYLVEQAIAETDPQVRSSLLSEAEASLNLANAYIPFGSPLRWSLIRGNVDGFAANAWAFHPLPPMATLPR</sequence>
<proteinExistence type="inferred from homology"/>
<name>A0A0F7KWG6_9SPHN</name>
<keyword evidence="7" id="KW-1185">Reference proteome</keyword>
<dbReference type="GO" id="GO:0030313">
    <property type="term" value="C:cell envelope"/>
    <property type="evidence" value="ECO:0007669"/>
    <property type="project" value="UniProtKB-SubCell"/>
</dbReference>
<evidence type="ECO:0000256" key="4">
    <source>
        <dbReference type="ARBA" id="ARBA00022729"/>
    </source>
</evidence>
<gene>
    <name evidence="6" type="primary">ygiS</name>
    <name evidence="6" type="ORF">WYH_02466</name>
</gene>
<dbReference type="STRING" id="1267766.WYH_02466"/>
<evidence type="ECO:0000256" key="2">
    <source>
        <dbReference type="ARBA" id="ARBA00005695"/>
    </source>
</evidence>
<comment type="similarity">
    <text evidence="2">Belongs to the bacterial solute-binding protein 5 family.</text>
</comment>
<dbReference type="InterPro" id="IPR000914">
    <property type="entry name" value="SBP_5_dom"/>
</dbReference>
<dbReference type="GO" id="GO:1904680">
    <property type="term" value="F:peptide transmembrane transporter activity"/>
    <property type="evidence" value="ECO:0007669"/>
    <property type="project" value="TreeGrafter"/>
</dbReference>
<organism evidence="6 7">
    <name type="scientific">Croceibacterium atlanticum</name>
    <dbReference type="NCBI Taxonomy" id="1267766"/>
    <lineage>
        <taxon>Bacteria</taxon>
        <taxon>Pseudomonadati</taxon>
        <taxon>Pseudomonadota</taxon>
        <taxon>Alphaproteobacteria</taxon>
        <taxon>Sphingomonadales</taxon>
        <taxon>Erythrobacteraceae</taxon>
        <taxon>Croceibacterium</taxon>
    </lineage>
</organism>
<dbReference type="KEGG" id="aay:WYH_02466"/>
<dbReference type="Proteomes" id="UP000034392">
    <property type="component" value="Chromosome"/>
</dbReference>
<dbReference type="InterPro" id="IPR039424">
    <property type="entry name" value="SBP_5"/>
</dbReference>
<dbReference type="GO" id="GO:0015833">
    <property type="term" value="P:peptide transport"/>
    <property type="evidence" value="ECO:0007669"/>
    <property type="project" value="TreeGrafter"/>
</dbReference>
<dbReference type="Pfam" id="PF00496">
    <property type="entry name" value="SBP_bac_5"/>
    <property type="match status" value="1"/>
</dbReference>
<accession>A0A0F7KWG6</accession>
<protein>
    <submittedName>
        <fullName evidence="6">Binding protein YgiS</fullName>
    </submittedName>
</protein>
<dbReference type="SUPFAM" id="SSF53850">
    <property type="entry name" value="Periplasmic binding protein-like II"/>
    <property type="match status" value="1"/>
</dbReference>
<evidence type="ECO:0000256" key="1">
    <source>
        <dbReference type="ARBA" id="ARBA00004418"/>
    </source>
</evidence>
<evidence type="ECO:0000259" key="5">
    <source>
        <dbReference type="Pfam" id="PF00496"/>
    </source>
</evidence>
<dbReference type="PANTHER" id="PTHR30290">
    <property type="entry name" value="PERIPLASMIC BINDING COMPONENT OF ABC TRANSPORTER"/>
    <property type="match status" value="1"/>
</dbReference>
<comment type="subcellular location">
    <subcellularLocation>
        <location evidence="1">Periplasm</location>
    </subcellularLocation>
</comment>
<keyword evidence="3" id="KW-0813">Transport</keyword>
<reference evidence="6" key="1">
    <citation type="submission" date="2015-05" db="EMBL/GenBank/DDBJ databases">
        <title>The complete genome of Altererythrobacter atlanticus strain 26DY36.</title>
        <authorList>
            <person name="Wu Y.-H."/>
            <person name="Cheng H."/>
            <person name="Wu X.-W."/>
        </authorList>
    </citation>
    <scope>NUCLEOTIDE SEQUENCE [LARGE SCALE GENOMIC DNA]</scope>
    <source>
        <strain evidence="6">26DY36</strain>
    </source>
</reference>
<feature type="domain" description="Solute-binding protein family 5" evidence="5">
    <location>
        <begin position="69"/>
        <end position="378"/>
    </location>
</feature>
<dbReference type="Gene3D" id="3.10.105.10">
    <property type="entry name" value="Dipeptide-binding Protein, Domain 3"/>
    <property type="match status" value="1"/>
</dbReference>
<dbReference type="PANTHER" id="PTHR30290:SF10">
    <property type="entry name" value="PERIPLASMIC OLIGOPEPTIDE-BINDING PROTEIN-RELATED"/>
    <property type="match status" value="1"/>
</dbReference>